<proteinExistence type="predicted"/>
<dbReference type="AlphaFoldDB" id="T0FIW8"/>
<dbReference type="EMBL" id="AKWY02000004">
    <property type="protein sequence ID" value="EQA73313.1"/>
    <property type="molecule type" value="Genomic_DNA"/>
</dbReference>
<accession>T0FIW8</accession>
<comment type="caution">
    <text evidence="1">The sequence shown here is derived from an EMBL/GenBank/DDBJ whole genome shotgun (WGS) entry which is preliminary data.</text>
</comment>
<sequence>MQIKLSLEEILNFIITLKLATFNNSNRSLYGSTQQTLF</sequence>
<organism evidence="1 2">
    <name type="scientific">Leptospira noguchii serovar Panama str. CZ214</name>
    <dbReference type="NCBI Taxonomy" id="1001595"/>
    <lineage>
        <taxon>Bacteria</taxon>
        <taxon>Pseudomonadati</taxon>
        <taxon>Spirochaetota</taxon>
        <taxon>Spirochaetia</taxon>
        <taxon>Leptospirales</taxon>
        <taxon>Leptospiraceae</taxon>
        <taxon>Leptospira</taxon>
    </lineage>
</organism>
<name>T0FIW8_9LEPT</name>
<gene>
    <name evidence="1" type="ORF">LEP1GSC059_0363</name>
</gene>
<protein>
    <submittedName>
        <fullName evidence="1">Uncharacterized protein</fullName>
    </submittedName>
</protein>
<reference evidence="1 2" key="1">
    <citation type="submission" date="2013-05" db="EMBL/GenBank/DDBJ databases">
        <authorList>
            <person name="Harkins D.M."/>
            <person name="Durkin A.S."/>
            <person name="Brinkac L.M."/>
            <person name="Haft D.H."/>
            <person name="Selengut J.D."/>
            <person name="Sanka R."/>
            <person name="DePew J."/>
            <person name="Purushe J."/>
            <person name="Hartskeerl R.A."/>
            <person name="Ahmed A."/>
            <person name="van der Linden H."/>
            <person name="Goris M.G.A."/>
            <person name="Vinetz J.M."/>
            <person name="Sutton G.G."/>
            <person name="Nierman W.C."/>
            <person name="Fouts D.E."/>
        </authorList>
    </citation>
    <scope>NUCLEOTIDE SEQUENCE [LARGE SCALE GENOMIC DNA]</scope>
    <source>
        <strain evidence="1 2">CZ214</strain>
    </source>
</reference>
<dbReference type="Proteomes" id="UP000015442">
    <property type="component" value="Unassembled WGS sequence"/>
</dbReference>
<evidence type="ECO:0000313" key="1">
    <source>
        <dbReference type="EMBL" id="EQA73313.1"/>
    </source>
</evidence>
<evidence type="ECO:0000313" key="2">
    <source>
        <dbReference type="Proteomes" id="UP000015442"/>
    </source>
</evidence>